<name>A0A058ZDP5_FONAL</name>
<protein>
    <submittedName>
        <fullName evidence="1">Uncharacterized protein</fullName>
    </submittedName>
</protein>
<dbReference type="AlphaFoldDB" id="A0A058ZDP5"/>
<evidence type="ECO:0000313" key="1">
    <source>
        <dbReference type="EMBL" id="KCV71587.1"/>
    </source>
</evidence>
<organism evidence="1">
    <name type="scientific">Fonticula alba</name>
    <name type="common">Slime mold</name>
    <dbReference type="NCBI Taxonomy" id="691883"/>
    <lineage>
        <taxon>Eukaryota</taxon>
        <taxon>Rotosphaerida</taxon>
        <taxon>Fonticulaceae</taxon>
        <taxon>Fonticula</taxon>
    </lineage>
</organism>
<dbReference type="RefSeq" id="XP_009494710.1">
    <property type="nucleotide sequence ID" value="XM_009496435.1"/>
</dbReference>
<dbReference type="Proteomes" id="UP000030693">
    <property type="component" value="Unassembled WGS sequence"/>
</dbReference>
<evidence type="ECO:0000313" key="2">
    <source>
        <dbReference type="Proteomes" id="UP000030693"/>
    </source>
</evidence>
<accession>A0A058ZDP5</accession>
<sequence length="224" mass="24208">MPDQGLSYSTGDEYAESMPTRVGLKDGRVLLEFGPKIVLSQRAKDRWMAMAYTYGKAEELFDLRQPFRPGSEKAPSLSGTISVEDRWVYVAFGGQIAVAQCLDEGIMYPVEVVQDIAAGETLVERGTGWSVVMARGGAVRGVLFAGRVILKEVRTGLMDVAGPASHFKLLTMWRLWSDPLRMVGTGVEAGRGILPARAFPSSISPGGSLPSALWDGGLRRRSGA</sequence>
<reference evidence="1" key="1">
    <citation type="submission" date="2013-04" db="EMBL/GenBank/DDBJ databases">
        <title>The Genome Sequence of Fonticula alba ATCC 38817.</title>
        <authorList>
            <consortium name="The Broad Institute Genomics Platform"/>
            <person name="Russ C."/>
            <person name="Cuomo C."/>
            <person name="Burger G."/>
            <person name="Gray M.W."/>
            <person name="Holland P.W.H."/>
            <person name="King N."/>
            <person name="Lang F.B.F."/>
            <person name="Roger A.J."/>
            <person name="Ruiz-Trillo I."/>
            <person name="Brown M."/>
            <person name="Walker B."/>
            <person name="Young S."/>
            <person name="Zeng Q."/>
            <person name="Gargeya S."/>
            <person name="Fitzgerald M."/>
            <person name="Haas B."/>
            <person name="Abouelleil A."/>
            <person name="Allen A.W."/>
            <person name="Alvarado L."/>
            <person name="Arachchi H.M."/>
            <person name="Berlin A.M."/>
            <person name="Chapman S.B."/>
            <person name="Gainer-Dewar J."/>
            <person name="Goldberg J."/>
            <person name="Griggs A."/>
            <person name="Gujja S."/>
            <person name="Hansen M."/>
            <person name="Howarth C."/>
            <person name="Imamovic A."/>
            <person name="Ireland A."/>
            <person name="Larimer J."/>
            <person name="McCowan C."/>
            <person name="Murphy C."/>
            <person name="Pearson M."/>
            <person name="Poon T.W."/>
            <person name="Priest M."/>
            <person name="Roberts A."/>
            <person name="Saif S."/>
            <person name="Shea T."/>
            <person name="Sisk P."/>
            <person name="Sykes S."/>
            <person name="Wortman J."/>
            <person name="Nusbaum C."/>
            <person name="Birren B."/>
        </authorList>
    </citation>
    <scope>NUCLEOTIDE SEQUENCE [LARGE SCALE GENOMIC DNA]</scope>
    <source>
        <strain evidence="1">ATCC 38817</strain>
    </source>
</reference>
<gene>
    <name evidence="1" type="ORF">H696_02525</name>
</gene>
<proteinExistence type="predicted"/>
<dbReference type="EMBL" id="KB932203">
    <property type="protein sequence ID" value="KCV71587.1"/>
    <property type="molecule type" value="Genomic_DNA"/>
</dbReference>
<keyword evidence="2" id="KW-1185">Reference proteome</keyword>
<dbReference type="GeneID" id="20527250"/>